<dbReference type="Proteomes" id="UP000186594">
    <property type="component" value="Unassembled WGS sequence"/>
</dbReference>
<dbReference type="EMBL" id="LXFE01000129">
    <property type="protein sequence ID" value="OLL26977.1"/>
    <property type="molecule type" value="Genomic_DNA"/>
</dbReference>
<protein>
    <submittedName>
        <fullName evidence="2">Uncharacterized protein</fullName>
    </submittedName>
</protein>
<sequence length="112" mass="12670">MEQKLHKLETASQSYYLCISSASSQSQAWNGKKEAYRRLIMARSTMQGYYNDANQTMRLRNDREQNKNAKSTEPKLSQRKLASFALGGRSLSDATARSSEASLFLKAKKLVN</sequence>
<feature type="compositionally biased region" description="Basic and acidic residues" evidence="1">
    <location>
        <begin position="59"/>
        <end position="73"/>
    </location>
</feature>
<proteinExistence type="predicted"/>
<comment type="caution">
    <text evidence="2">The sequence shown here is derived from an EMBL/GenBank/DDBJ whole genome shotgun (WGS) entry which is preliminary data.</text>
</comment>
<keyword evidence="3" id="KW-1185">Reference proteome</keyword>
<feature type="region of interest" description="Disordered" evidence="1">
    <location>
        <begin position="56"/>
        <end position="77"/>
    </location>
</feature>
<gene>
    <name evidence="2" type="ORF">NEOLI_001981</name>
</gene>
<accession>A0A1U7LWD3</accession>
<dbReference type="AlphaFoldDB" id="A0A1U7LWD3"/>
<name>A0A1U7LWD3_NEOID</name>
<evidence type="ECO:0000256" key="1">
    <source>
        <dbReference type="SAM" id="MobiDB-lite"/>
    </source>
</evidence>
<organism evidence="2 3">
    <name type="scientific">Neolecta irregularis (strain DAH-3)</name>
    <dbReference type="NCBI Taxonomy" id="1198029"/>
    <lineage>
        <taxon>Eukaryota</taxon>
        <taxon>Fungi</taxon>
        <taxon>Dikarya</taxon>
        <taxon>Ascomycota</taxon>
        <taxon>Taphrinomycotina</taxon>
        <taxon>Neolectales</taxon>
        <taxon>Neolectaceae</taxon>
        <taxon>Neolecta</taxon>
    </lineage>
</organism>
<reference evidence="2 3" key="1">
    <citation type="submission" date="2016-04" db="EMBL/GenBank/DDBJ databases">
        <title>Evolutionary innovation and constraint leading to complex multicellularity in the Ascomycota.</title>
        <authorList>
            <person name="Cisse O."/>
            <person name="Nguyen A."/>
            <person name="Hewitt D.A."/>
            <person name="Jedd G."/>
            <person name="Stajich J.E."/>
        </authorList>
    </citation>
    <scope>NUCLEOTIDE SEQUENCE [LARGE SCALE GENOMIC DNA]</scope>
    <source>
        <strain evidence="2 3">DAH-3</strain>
    </source>
</reference>
<evidence type="ECO:0000313" key="3">
    <source>
        <dbReference type="Proteomes" id="UP000186594"/>
    </source>
</evidence>
<evidence type="ECO:0000313" key="2">
    <source>
        <dbReference type="EMBL" id="OLL26977.1"/>
    </source>
</evidence>